<dbReference type="OrthoDB" id="9815212at2"/>
<dbReference type="AlphaFoldDB" id="A0A073IHF1"/>
<dbReference type="eggNOG" id="ENOG50315WQ">
    <property type="taxonomic scope" value="Bacteria"/>
</dbReference>
<keyword evidence="2" id="KW-0732">Signal</keyword>
<dbReference type="EMBL" id="JAMC01000002">
    <property type="protein sequence ID" value="KEJ89763.1"/>
    <property type="molecule type" value="Genomic_DNA"/>
</dbReference>
<gene>
    <name evidence="3" type="ORF">DSW25_05955</name>
</gene>
<dbReference type="RefSeq" id="WP_025058300.1">
    <property type="nucleotide sequence ID" value="NZ_JAMC01000002.1"/>
</dbReference>
<dbReference type="STRING" id="1300350.Z948_838"/>
<reference evidence="3 4" key="1">
    <citation type="submission" date="2014-01" db="EMBL/GenBank/DDBJ databases">
        <title>Sulfitobacter donghicola JCM 14565 Genome Sequencing.</title>
        <authorList>
            <person name="Lai Q."/>
            <person name="Hong Z."/>
        </authorList>
    </citation>
    <scope>NUCLEOTIDE SEQUENCE [LARGE SCALE GENOMIC DNA]</scope>
    <source>
        <strain evidence="3 4">JCM 14565</strain>
    </source>
</reference>
<name>A0A073IHF1_9RHOB</name>
<feature type="signal peptide" evidence="2">
    <location>
        <begin position="1"/>
        <end position="20"/>
    </location>
</feature>
<evidence type="ECO:0000313" key="3">
    <source>
        <dbReference type="EMBL" id="KEJ89763.1"/>
    </source>
</evidence>
<comment type="caution">
    <text evidence="3">The sequence shown here is derived from an EMBL/GenBank/DDBJ whole genome shotgun (WGS) entry which is preliminary data.</text>
</comment>
<sequence length="254" mass="27970">MRALFLAWAIMCVAALPATSEEIVLGLSSDTVSINTNFDGSEILIFGAVKRENPFPSEPRLQVIVTVSGPSESKTVRRKEKRFGIWVNTDAVEIDRAPSFYAVSTSAPLGQSLSETEDVRHSISIPRAIRSIDAPDHVSNSETFTDALIRIKMKSDQYQLNEGTVSVDEQTLFRTSVALPAALTEGDYKTRIFLTRGGAVVSQYETSIYVRKVGLERWLFTLSRERAFLYGLMSLAIAIAAGWGASAVFGLLRR</sequence>
<organism evidence="3 4">
    <name type="scientific">Sulfitobacter donghicola DSW-25 = KCTC 12864 = JCM 14565</name>
    <dbReference type="NCBI Taxonomy" id="1300350"/>
    <lineage>
        <taxon>Bacteria</taxon>
        <taxon>Pseudomonadati</taxon>
        <taxon>Pseudomonadota</taxon>
        <taxon>Alphaproteobacteria</taxon>
        <taxon>Rhodobacterales</taxon>
        <taxon>Roseobacteraceae</taxon>
        <taxon>Sulfitobacter</taxon>
    </lineage>
</organism>
<feature type="transmembrane region" description="Helical" evidence="1">
    <location>
        <begin position="227"/>
        <end position="252"/>
    </location>
</feature>
<protein>
    <submittedName>
        <fullName evidence="3">Membrane protein</fullName>
    </submittedName>
</protein>
<evidence type="ECO:0000256" key="2">
    <source>
        <dbReference type="SAM" id="SignalP"/>
    </source>
</evidence>
<dbReference type="InterPro" id="IPR019088">
    <property type="entry name" value="CHP02186-rel_TM"/>
</dbReference>
<keyword evidence="4" id="KW-1185">Reference proteome</keyword>
<keyword evidence="1" id="KW-0472">Membrane</keyword>
<dbReference type="Pfam" id="PF09608">
    <property type="entry name" value="Alph_Pro_TM"/>
    <property type="match status" value="1"/>
</dbReference>
<evidence type="ECO:0000256" key="1">
    <source>
        <dbReference type="SAM" id="Phobius"/>
    </source>
</evidence>
<dbReference type="Proteomes" id="UP000027734">
    <property type="component" value="Unassembled WGS sequence"/>
</dbReference>
<keyword evidence="1" id="KW-0812">Transmembrane</keyword>
<accession>A0A073IHF1</accession>
<proteinExistence type="predicted"/>
<keyword evidence="1" id="KW-1133">Transmembrane helix</keyword>
<evidence type="ECO:0000313" key="4">
    <source>
        <dbReference type="Proteomes" id="UP000027734"/>
    </source>
</evidence>
<feature type="chain" id="PRO_5001689696" evidence="2">
    <location>
        <begin position="21"/>
        <end position="254"/>
    </location>
</feature>